<comment type="caution">
    <text evidence="4">The sequence shown here is derived from an EMBL/GenBank/DDBJ whole genome shotgun (WGS) entry which is preliminary data.</text>
</comment>
<evidence type="ECO:0000259" key="3">
    <source>
        <dbReference type="PROSITE" id="PS51393"/>
    </source>
</evidence>
<dbReference type="Gene3D" id="3.10.450.60">
    <property type="match status" value="1"/>
</dbReference>
<protein>
    <submittedName>
        <fullName evidence="4">Lipoxygenase family protein</fullName>
    </submittedName>
</protein>
<dbReference type="SUPFAM" id="SSF48484">
    <property type="entry name" value="Lipoxigenase"/>
    <property type="match status" value="1"/>
</dbReference>
<organism evidence="4 5">
    <name type="scientific">Variovorax ginsengisoli</name>
    <dbReference type="NCBI Taxonomy" id="363844"/>
    <lineage>
        <taxon>Bacteria</taxon>
        <taxon>Pseudomonadati</taxon>
        <taxon>Pseudomonadota</taxon>
        <taxon>Betaproteobacteria</taxon>
        <taxon>Burkholderiales</taxon>
        <taxon>Comamonadaceae</taxon>
        <taxon>Variovorax</taxon>
    </lineage>
</organism>
<dbReference type="InterPro" id="IPR013819">
    <property type="entry name" value="LipOase_C"/>
</dbReference>
<accession>A0ABT8SGJ9</accession>
<proteinExistence type="predicted"/>
<dbReference type="PROSITE" id="PS51393">
    <property type="entry name" value="LIPOXYGENASE_3"/>
    <property type="match status" value="1"/>
</dbReference>
<dbReference type="PANTHER" id="PTHR11771">
    <property type="entry name" value="LIPOXYGENASE"/>
    <property type="match status" value="1"/>
</dbReference>
<evidence type="ECO:0000256" key="1">
    <source>
        <dbReference type="ARBA" id="ARBA00022723"/>
    </source>
</evidence>
<gene>
    <name evidence="4" type="ORF">Q2T77_38065</name>
</gene>
<dbReference type="Proteomes" id="UP001169027">
    <property type="component" value="Unassembled WGS sequence"/>
</dbReference>
<feature type="domain" description="Lipoxygenase" evidence="3">
    <location>
        <begin position="179"/>
        <end position="663"/>
    </location>
</feature>
<sequence>MPAMYVPVPTLPDRDSAAQREAQLALSRTAYNYVRSYPNLEAVPMCAGVPLGEEFSAAYNALVAQTSAQIAENFAVNVRRLLKQEIKADLDKGFGGVLQLKEDVQRLVEGMFAAAAEAAQEGPTAILKSTLFDILRPDQLQAKDESDYERLVDTLPKPQMMAIEEKAWMRGTGRPCEQDWFFGYLQLAGFNTTNLRRVVDHKAPGSKALAWSELKAKMTIPDVVEVLCRYGCASLSLSKMISDGKLYACDYAALIGDGDLEFKESCLHDKHRYLPSPIALFYWNESPPEGYPLDYGQVNGRAGVLQPIAIQLGQTPDSAIFSPNDAFRAKDGNKLKWRIAKYFVNVACAIQHESVAHLGDCHLIMEAVAVATHRQLAKEHPLFCLLEPHLRFTISINDGASHNLIVPGGVVAANVGANIAWTLQMVNDARKAWRWGENSPDQVFALRGLDADQLAAYPFRDDTLLLWRAIKDFVSDYVAIYYTSDHAVGTDRELKAWVDELGSPEHGNLPGFPVTLKTRDQLVEVVAQMIYTAGPLHASVNYGQYPFAGFAPSVAAAIYKAAPTRDDPTDQETQYLEWLPPLDVALYTVSFVYLLSSVQFDVLGHYASNPQHPHFAHSPAQKALEAFQAALAQAEVTIHQRNLERPIPYLFQLPSRVPNSISI</sequence>
<name>A0ABT8SGJ9_9BURK</name>
<keyword evidence="2" id="KW-0560">Oxidoreductase</keyword>
<evidence type="ECO:0000313" key="5">
    <source>
        <dbReference type="Proteomes" id="UP001169027"/>
    </source>
</evidence>
<dbReference type="RefSeq" id="WP_301816454.1">
    <property type="nucleotide sequence ID" value="NZ_JAUJZH010000059.1"/>
</dbReference>
<evidence type="ECO:0000256" key="2">
    <source>
        <dbReference type="ARBA" id="ARBA00023002"/>
    </source>
</evidence>
<dbReference type="InterPro" id="IPR036226">
    <property type="entry name" value="LipOase_C_sf"/>
</dbReference>
<keyword evidence="1" id="KW-0479">Metal-binding</keyword>
<evidence type="ECO:0000313" key="4">
    <source>
        <dbReference type="EMBL" id="MDO1538046.1"/>
    </source>
</evidence>
<dbReference type="Pfam" id="PF00305">
    <property type="entry name" value="Lipoxygenase"/>
    <property type="match status" value="1"/>
</dbReference>
<reference evidence="4" key="1">
    <citation type="submission" date="2023-06" db="EMBL/GenBank/DDBJ databases">
        <authorList>
            <person name="Jiang Y."/>
            <person name="Liu Q."/>
        </authorList>
    </citation>
    <scope>NUCLEOTIDE SEQUENCE</scope>
    <source>
        <strain evidence="4">CGMCC 1.12090</strain>
    </source>
</reference>
<dbReference type="InterPro" id="IPR000907">
    <property type="entry name" value="LipOase"/>
</dbReference>
<dbReference type="Gene3D" id="1.20.245.10">
    <property type="entry name" value="Lipoxygenase-1, Domain 5"/>
    <property type="match status" value="1"/>
</dbReference>
<dbReference type="EMBL" id="JAUKVY010000059">
    <property type="protein sequence ID" value="MDO1538046.1"/>
    <property type="molecule type" value="Genomic_DNA"/>
</dbReference>
<keyword evidence="5" id="KW-1185">Reference proteome</keyword>
<dbReference type="PRINTS" id="PR00087">
    <property type="entry name" value="LIPOXYGENASE"/>
</dbReference>